<protein>
    <submittedName>
        <fullName evidence="2">Uncharacterized protein</fullName>
    </submittedName>
</protein>
<proteinExistence type="predicted"/>
<evidence type="ECO:0000313" key="3">
    <source>
        <dbReference type="Proteomes" id="UP000000560"/>
    </source>
</evidence>
<dbReference type="InParanoid" id="C8VQ94"/>
<dbReference type="Proteomes" id="UP000000560">
    <property type="component" value="Chromosome VIII"/>
</dbReference>
<reference evidence="3" key="2">
    <citation type="journal article" date="2009" name="Fungal Genet. Biol.">
        <title>The 2008 update of the Aspergillus nidulans genome annotation: a community effort.</title>
        <authorList>
            <person name="Wortman J.R."/>
            <person name="Gilsenan J.M."/>
            <person name="Joardar V."/>
            <person name="Deegan J."/>
            <person name="Clutterbuck J."/>
            <person name="Andersen M.R."/>
            <person name="Archer D."/>
            <person name="Bencina M."/>
            <person name="Braus G."/>
            <person name="Coutinho P."/>
            <person name="von Dohren H."/>
            <person name="Doonan J."/>
            <person name="Driessen A.J."/>
            <person name="Durek P."/>
            <person name="Espeso E."/>
            <person name="Fekete E."/>
            <person name="Flipphi M."/>
            <person name="Estrada C.G."/>
            <person name="Geysens S."/>
            <person name="Goldman G."/>
            <person name="de Groot P.W."/>
            <person name="Hansen K."/>
            <person name="Harris S.D."/>
            <person name="Heinekamp T."/>
            <person name="Helmstaedt K."/>
            <person name="Henrissat B."/>
            <person name="Hofmann G."/>
            <person name="Homan T."/>
            <person name="Horio T."/>
            <person name="Horiuchi H."/>
            <person name="James S."/>
            <person name="Jones M."/>
            <person name="Karaffa L."/>
            <person name="Karanyi Z."/>
            <person name="Kato M."/>
            <person name="Keller N."/>
            <person name="Kelly D.E."/>
            <person name="Kiel J.A."/>
            <person name="Kim J.M."/>
            <person name="van der Klei I.J."/>
            <person name="Klis F.M."/>
            <person name="Kovalchuk A."/>
            <person name="Krasevec N."/>
            <person name="Kubicek C.P."/>
            <person name="Liu B."/>
            <person name="Maccabe A."/>
            <person name="Meyer V."/>
            <person name="Mirabito P."/>
            <person name="Miskei M."/>
            <person name="Mos M."/>
            <person name="Mullins J."/>
            <person name="Nelson D.R."/>
            <person name="Nielsen J."/>
            <person name="Oakley B.R."/>
            <person name="Osmani S.A."/>
            <person name="Pakula T."/>
            <person name="Paszewski A."/>
            <person name="Paulsen I."/>
            <person name="Pilsyk S."/>
            <person name="Pocsi I."/>
            <person name="Punt P.J."/>
            <person name="Ram A.F."/>
            <person name="Ren Q."/>
            <person name="Robellet X."/>
            <person name="Robson G."/>
            <person name="Seiboth B."/>
            <person name="van Solingen P."/>
            <person name="Specht T."/>
            <person name="Sun J."/>
            <person name="Taheri-Talesh N."/>
            <person name="Takeshita N."/>
            <person name="Ussery D."/>
            <person name="vanKuyk P.A."/>
            <person name="Visser H."/>
            <person name="van de Vondervoort P.J."/>
            <person name="de Vries R.P."/>
            <person name="Walton J."/>
            <person name="Xiang X."/>
            <person name="Xiong Y."/>
            <person name="Zeng A.P."/>
            <person name="Brandt B.W."/>
            <person name="Cornell M.J."/>
            <person name="van den Hondel C.A."/>
            <person name="Visser J."/>
            <person name="Oliver S.G."/>
            <person name="Turner G."/>
        </authorList>
    </citation>
    <scope>GENOME REANNOTATION</scope>
    <source>
        <strain evidence="3">FGSC A4 / ATCC 38163 / CBS 112.46 / NRRL 194 / M139</strain>
    </source>
</reference>
<dbReference type="AlphaFoldDB" id="C8VQ94"/>
<accession>C8VQ94</accession>
<dbReference type="EMBL" id="BN001308">
    <property type="protein sequence ID" value="CBF87260.1"/>
    <property type="molecule type" value="Genomic_DNA"/>
</dbReference>
<organism evidence="2 3">
    <name type="scientific">Emericella nidulans (strain FGSC A4 / ATCC 38163 / CBS 112.46 / NRRL 194 / M139)</name>
    <name type="common">Aspergillus nidulans</name>
    <dbReference type="NCBI Taxonomy" id="227321"/>
    <lineage>
        <taxon>Eukaryota</taxon>
        <taxon>Fungi</taxon>
        <taxon>Dikarya</taxon>
        <taxon>Ascomycota</taxon>
        <taxon>Pezizomycotina</taxon>
        <taxon>Eurotiomycetes</taxon>
        <taxon>Eurotiomycetidae</taxon>
        <taxon>Eurotiales</taxon>
        <taxon>Aspergillaceae</taxon>
        <taxon>Aspergillus</taxon>
        <taxon>Aspergillus subgen. Nidulantes</taxon>
    </lineage>
</organism>
<sequence>MKQSTVALLGVGMLGGAAALPAGQLANGPQDAASMHNLQARQVAGTNEQGIVPPVTDYVFGSPPVIPYPTWGMFAPGTEFNADAFAAAFLEVGGLPSSTSTTVSEASVTPAASPIPAVATAGTSISTPAASAATSAVSRATPA</sequence>
<evidence type="ECO:0000256" key="1">
    <source>
        <dbReference type="SAM" id="SignalP"/>
    </source>
</evidence>
<dbReference type="GeneID" id="2867772"/>
<dbReference type="HOGENOM" id="CLU_1806146_0_0_1"/>
<gene>
    <name evidence="2" type="ORF">ANIA_09256</name>
</gene>
<feature type="signal peptide" evidence="1">
    <location>
        <begin position="1"/>
        <end position="19"/>
    </location>
</feature>
<keyword evidence="3" id="KW-1185">Reference proteome</keyword>
<reference evidence="3" key="1">
    <citation type="journal article" date="2005" name="Nature">
        <title>Sequencing of Aspergillus nidulans and comparative analysis with A. fumigatus and A. oryzae.</title>
        <authorList>
            <person name="Galagan J.E."/>
            <person name="Calvo S.E."/>
            <person name="Cuomo C."/>
            <person name="Ma L.J."/>
            <person name="Wortman J.R."/>
            <person name="Batzoglou S."/>
            <person name="Lee S.I."/>
            <person name="Basturkmen M."/>
            <person name="Spevak C.C."/>
            <person name="Clutterbuck J."/>
            <person name="Kapitonov V."/>
            <person name="Jurka J."/>
            <person name="Scazzocchio C."/>
            <person name="Farman M."/>
            <person name="Butler J."/>
            <person name="Purcell S."/>
            <person name="Harris S."/>
            <person name="Braus G.H."/>
            <person name="Draht O."/>
            <person name="Busch S."/>
            <person name="D'Enfert C."/>
            <person name="Bouchier C."/>
            <person name="Goldman G.H."/>
            <person name="Bell-Pedersen D."/>
            <person name="Griffiths-Jones S."/>
            <person name="Doonan J.H."/>
            <person name="Yu J."/>
            <person name="Vienken K."/>
            <person name="Pain A."/>
            <person name="Freitag M."/>
            <person name="Selker E.U."/>
            <person name="Archer D.B."/>
            <person name="Penalva M.A."/>
            <person name="Oakley B.R."/>
            <person name="Momany M."/>
            <person name="Tanaka T."/>
            <person name="Kumagai T."/>
            <person name="Asai K."/>
            <person name="Machida M."/>
            <person name="Nierman W.C."/>
            <person name="Denning D.W."/>
            <person name="Caddick M."/>
            <person name="Hynes M."/>
            <person name="Paoletti M."/>
            <person name="Fischer R."/>
            <person name="Miller B."/>
            <person name="Dyer P."/>
            <person name="Sachs M.S."/>
            <person name="Osmani S.A."/>
            <person name="Birren B.W."/>
        </authorList>
    </citation>
    <scope>NUCLEOTIDE SEQUENCE [LARGE SCALE GENOMIC DNA]</scope>
    <source>
        <strain evidence="3">FGSC A4 / ATCC 38163 / CBS 112.46 / NRRL 194 / M139</strain>
    </source>
</reference>
<dbReference type="KEGG" id="ani:ANIA_09256"/>
<name>C8VQ94_EMENI</name>
<evidence type="ECO:0000313" key="2">
    <source>
        <dbReference type="EMBL" id="CBF87260.1"/>
    </source>
</evidence>
<dbReference type="RefSeq" id="XP_050468944.1">
    <property type="nucleotide sequence ID" value="XM_050613103.1"/>
</dbReference>
<dbReference type="VEuPathDB" id="FungiDB:AN9256"/>
<feature type="chain" id="PRO_5002993193" evidence="1">
    <location>
        <begin position="20"/>
        <end position="143"/>
    </location>
</feature>
<keyword evidence="1" id="KW-0732">Signal</keyword>